<evidence type="ECO:0000313" key="5">
    <source>
        <dbReference type="EMBL" id="NMV38075.1"/>
    </source>
</evidence>
<dbReference type="Pfam" id="PF13193">
    <property type="entry name" value="AMP-binding_C"/>
    <property type="match status" value="1"/>
</dbReference>
<dbReference type="InterPro" id="IPR025110">
    <property type="entry name" value="AMP-bd_C"/>
</dbReference>
<reference evidence="5 6" key="1">
    <citation type="submission" date="2020-04" db="EMBL/GenBank/DDBJ databases">
        <title>Ralstonia insidiosa genome sequencing and assembly.</title>
        <authorList>
            <person name="Martins R.C.R."/>
            <person name="Perdigao-Neto L.V."/>
            <person name="Levin A.S.S."/>
            <person name="Costa S.F."/>
        </authorList>
    </citation>
    <scope>NUCLEOTIDE SEQUENCE [LARGE SCALE GENOMIC DNA]</scope>
    <source>
        <strain evidence="5 6">5047</strain>
    </source>
</reference>
<dbReference type="CDD" id="cd17631">
    <property type="entry name" value="FACL_FadD13-like"/>
    <property type="match status" value="1"/>
</dbReference>
<dbReference type="Pfam" id="PF00501">
    <property type="entry name" value="AMP-binding"/>
    <property type="match status" value="1"/>
</dbReference>
<feature type="domain" description="AMP-dependent synthetase/ligase" evidence="3">
    <location>
        <begin position="8"/>
        <end position="372"/>
    </location>
</feature>
<evidence type="ECO:0000259" key="3">
    <source>
        <dbReference type="Pfam" id="PF00501"/>
    </source>
</evidence>
<evidence type="ECO:0000256" key="2">
    <source>
        <dbReference type="ARBA" id="ARBA00022598"/>
    </source>
</evidence>
<dbReference type="InterPro" id="IPR042099">
    <property type="entry name" value="ANL_N_sf"/>
</dbReference>
<comment type="caution">
    <text evidence="5">The sequence shown here is derived from an EMBL/GenBank/DDBJ whole genome shotgun (WGS) entry which is preliminary data.</text>
</comment>
<dbReference type="GO" id="GO:0016878">
    <property type="term" value="F:acid-thiol ligase activity"/>
    <property type="evidence" value="ECO:0007669"/>
    <property type="project" value="UniProtKB-ARBA"/>
</dbReference>
<dbReference type="PANTHER" id="PTHR43767:SF1">
    <property type="entry name" value="NONRIBOSOMAL PEPTIDE SYNTHASE PES1 (EUROFUNG)-RELATED"/>
    <property type="match status" value="1"/>
</dbReference>
<dbReference type="PANTHER" id="PTHR43767">
    <property type="entry name" value="LONG-CHAIN-FATTY-ACID--COA LIGASE"/>
    <property type="match status" value="1"/>
</dbReference>
<dbReference type="Gene3D" id="3.40.50.12780">
    <property type="entry name" value="N-terminal domain of ligase-like"/>
    <property type="match status" value="1"/>
</dbReference>
<name>A0A848NYA4_9RALS</name>
<gene>
    <name evidence="5" type="ORF">HGR00_09155</name>
</gene>
<comment type="similarity">
    <text evidence="1">Belongs to the ATP-dependent AMP-binding enzyme family.</text>
</comment>
<accession>A0A848NYA4</accession>
<dbReference type="InterPro" id="IPR050237">
    <property type="entry name" value="ATP-dep_AMP-bd_enzyme"/>
</dbReference>
<keyword evidence="2 5" id="KW-0436">Ligase</keyword>
<dbReference type="SUPFAM" id="SSF56801">
    <property type="entry name" value="Acetyl-CoA synthetase-like"/>
    <property type="match status" value="1"/>
</dbReference>
<dbReference type="RefSeq" id="WP_169339941.1">
    <property type="nucleotide sequence ID" value="NZ_JABBZM010000007.1"/>
</dbReference>
<organism evidence="5 6">
    <name type="scientific">Ralstonia insidiosa</name>
    <dbReference type="NCBI Taxonomy" id="190721"/>
    <lineage>
        <taxon>Bacteria</taxon>
        <taxon>Pseudomonadati</taxon>
        <taxon>Pseudomonadota</taxon>
        <taxon>Betaproteobacteria</taxon>
        <taxon>Burkholderiales</taxon>
        <taxon>Burkholderiaceae</taxon>
        <taxon>Ralstonia</taxon>
    </lineage>
</organism>
<dbReference type="FunFam" id="3.30.300.30:FF:000008">
    <property type="entry name" value="2,3-dihydroxybenzoate-AMP ligase"/>
    <property type="match status" value="1"/>
</dbReference>
<sequence length="515" mass="55933">MYLTQSLHKTARENPTRAATIYAERTTTFSQLIDRVARLASALRSHGVSTGDRVGMLAMNSDRYIQYVYGTLWAGAVINPVNIRWSTAEIAYSINDCQTDVLLVDDAFASVVGDLRERCPGLRTVIHCGDAETPSGMLDYEALIRTSEPIADAIRCGDDLAAVLYTGGTTGAPKGVMLSHTNIASNVLSALAATSRPDVETVLQIAPFFHIGALSFVFQSMARLATQVILPGFDAKAVIRDIARYRANEIFIVPTMLKMMLDEPSFAEHDLSSLKSIIYGASPIDSSLLQRAIVAIPSSQFLQAYGMTETSPASAVLPAACHVVGDPKLKAAGRPAPACEVRIVDPVTGEECPPGSVGEVTVRGPGVMLGYWNKPEETAKALRNGWMHTGDAGYMDADGYLYMTDRIKDMIISGGENIYSTEVENAILSHSAVQMCAVIGIPDEKWGEIVHAAVVLRPGQALTAEDLQTHCKQRIAGYKCPRSIEFRSELPLSAAGKLLKFKLRETYWQSRDRQI</sequence>
<evidence type="ECO:0000256" key="1">
    <source>
        <dbReference type="ARBA" id="ARBA00006432"/>
    </source>
</evidence>
<feature type="domain" description="AMP-binding enzyme C-terminal" evidence="4">
    <location>
        <begin position="422"/>
        <end position="497"/>
    </location>
</feature>
<dbReference type="InterPro" id="IPR020845">
    <property type="entry name" value="AMP-binding_CS"/>
</dbReference>
<evidence type="ECO:0000313" key="6">
    <source>
        <dbReference type="Proteomes" id="UP000575469"/>
    </source>
</evidence>
<dbReference type="PROSITE" id="PS00455">
    <property type="entry name" value="AMP_BINDING"/>
    <property type="match status" value="1"/>
</dbReference>
<dbReference type="EMBL" id="JABBZM010000007">
    <property type="protein sequence ID" value="NMV38075.1"/>
    <property type="molecule type" value="Genomic_DNA"/>
</dbReference>
<dbReference type="InterPro" id="IPR045851">
    <property type="entry name" value="AMP-bd_C_sf"/>
</dbReference>
<dbReference type="InterPro" id="IPR000873">
    <property type="entry name" value="AMP-dep_synth/lig_dom"/>
</dbReference>
<dbReference type="Gene3D" id="3.30.300.30">
    <property type="match status" value="1"/>
</dbReference>
<dbReference type="NCBIfam" id="NF004837">
    <property type="entry name" value="PRK06187.1"/>
    <property type="match status" value="1"/>
</dbReference>
<dbReference type="Proteomes" id="UP000575469">
    <property type="component" value="Unassembled WGS sequence"/>
</dbReference>
<protein>
    <submittedName>
        <fullName evidence="5">Long-chain-fatty-acid--CoA ligase</fullName>
    </submittedName>
</protein>
<evidence type="ECO:0000259" key="4">
    <source>
        <dbReference type="Pfam" id="PF13193"/>
    </source>
</evidence>
<proteinExistence type="inferred from homology"/>
<dbReference type="AlphaFoldDB" id="A0A848NYA4"/>